<dbReference type="PANTHER" id="PTHR13624:SF6">
    <property type="entry name" value="EMEI"/>
    <property type="match status" value="1"/>
</dbReference>
<dbReference type="FunCoup" id="A0A7M7MZT0">
    <property type="interactions" value="2020"/>
</dbReference>
<dbReference type="Pfam" id="PF10268">
    <property type="entry name" value="Tmemb_161AB"/>
    <property type="match status" value="1"/>
</dbReference>
<feature type="transmembrane region" description="Helical" evidence="8">
    <location>
        <begin position="380"/>
        <end position="405"/>
    </location>
</feature>
<keyword evidence="10" id="KW-1185">Reference proteome</keyword>
<dbReference type="PANTHER" id="PTHR13624">
    <property type="entry name" value="RE42071P"/>
    <property type="match status" value="1"/>
</dbReference>
<evidence type="ECO:0000256" key="2">
    <source>
        <dbReference type="ARBA" id="ARBA00009706"/>
    </source>
</evidence>
<dbReference type="OrthoDB" id="784140at2759"/>
<evidence type="ECO:0000256" key="8">
    <source>
        <dbReference type="SAM" id="Phobius"/>
    </source>
</evidence>
<comment type="subcellular location">
    <subcellularLocation>
        <location evidence="1">Membrane</location>
        <topology evidence="1">Multi-pass membrane protein</topology>
    </subcellularLocation>
</comment>
<feature type="transmembrane region" description="Helical" evidence="8">
    <location>
        <begin position="114"/>
        <end position="134"/>
    </location>
</feature>
<dbReference type="GO" id="GO:0016020">
    <property type="term" value="C:membrane"/>
    <property type="evidence" value="ECO:0007669"/>
    <property type="project" value="UniProtKB-SubCell"/>
</dbReference>
<feature type="transmembrane region" description="Helical" evidence="8">
    <location>
        <begin position="146"/>
        <end position="168"/>
    </location>
</feature>
<protein>
    <recommendedName>
        <fullName evidence="11">Transmembrane protein 161B</fullName>
    </recommendedName>
</protein>
<dbReference type="GeneID" id="115919301"/>
<reference evidence="9" key="2">
    <citation type="submission" date="2021-01" db="UniProtKB">
        <authorList>
            <consortium name="EnsemblMetazoa"/>
        </authorList>
    </citation>
    <scope>IDENTIFICATION</scope>
</reference>
<evidence type="ECO:0000256" key="7">
    <source>
        <dbReference type="SAM" id="MobiDB-lite"/>
    </source>
</evidence>
<feature type="transmembrane region" description="Helical" evidence="8">
    <location>
        <begin position="175"/>
        <end position="196"/>
    </location>
</feature>
<evidence type="ECO:0000256" key="4">
    <source>
        <dbReference type="ARBA" id="ARBA00022989"/>
    </source>
</evidence>
<organism evidence="9 10">
    <name type="scientific">Strongylocentrotus purpuratus</name>
    <name type="common">Purple sea urchin</name>
    <dbReference type="NCBI Taxonomy" id="7668"/>
    <lineage>
        <taxon>Eukaryota</taxon>
        <taxon>Metazoa</taxon>
        <taxon>Echinodermata</taxon>
        <taxon>Eleutherozoa</taxon>
        <taxon>Echinozoa</taxon>
        <taxon>Echinoidea</taxon>
        <taxon>Euechinoidea</taxon>
        <taxon>Echinacea</taxon>
        <taxon>Camarodonta</taxon>
        <taxon>Echinidea</taxon>
        <taxon>Strongylocentrotidae</taxon>
        <taxon>Strongylocentrotus</taxon>
    </lineage>
</organism>
<evidence type="ECO:0000256" key="6">
    <source>
        <dbReference type="ARBA" id="ARBA00023180"/>
    </source>
</evidence>
<dbReference type="EnsemblMetazoa" id="XM_030972753">
    <property type="protein sequence ID" value="XP_030828613"/>
    <property type="gene ID" value="LOC115919301"/>
</dbReference>
<evidence type="ECO:0008006" key="11">
    <source>
        <dbReference type="Google" id="ProtNLM"/>
    </source>
</evidence>
<dbReference type="KEGG" id="spu:115919301"/>
<evidence type="ECO:0000256" key="1">
    <source>
        <dbReference type="ARBA" id="ARBA00004141"/>
    </source>
</evidence>
<dbReference type="AlphaFoldDB" id="A0A7M7MZT0"/>
<evidence type="ECO:0000313" key="9">
    <source>
        <dbReference type="EnsemblMetazoa" id="XP_030828613"/>
    </source>
</evidence>
<feature type="transmembrane region" description="Helical" evidence="8">
    <location>
        <begin position="238"/>
        <end position="256"/>
    </location>
</feature>
<feature type="region of interest" description="Disordered" evidence="7">
    <location>
        <begin position="427"/>
        <end position="446"/>
    </location>
</feature>
<keyword evidence="6" id="KW-0325">Glycoprotein</keyword>
<proteinExistence type="inferred from homology"/>
<accession>A0A7M7MZT0</accession>
<feature type="transmembrane region" description="Helical" evidence="8">
    <location>
        <begin position="491"/>
        <end position="513"/>
    </location>
</feature>
<feature type="transmembrane region" description="Helical" evidence="8">
    <location>
        <begin position="277"/>
        <end position="294"/>
    </location>
</feature>
<keyword evidence="3 8" id="KW-0812">Transmembrane</keyword>
<sequence length="517" mass="58151">MPLLGPQLVFTLVMSSIMQKVIVPYHSFAQWLLARGNLKYFNYPSDDDLKKAAGIIQSRGRHKRNRPENFNKRNGAALGDQTFTVPKNIDIDLGSETLQPSHLLTIRYYGEFKWLLDFTVMATVVYTVTEAYYALVDTKGDLNLSLIWMVMGLLFTLHVLFSLTSLYFKSDDAGEMVLCVTFGFLFLIVAMAVIVIDENYLEFGVDDAYDDFLQGAHEHLAYSELESQGPMSRTTFEFLLAFVAALLGAFMTFPGLRLAKMHIDALKYNAHLPHMQILLHTSFLFPLLIALLWVKPIARDYVRSPTLGKKVNMTGDALMSDDTFDIVRISFIPLFALIRLALMTQYLQAYLNMAHERIEQMRKEAGRINSLDLQKKVIRVFYYLCVVALQYIAPVILLFCFSCLLKTSAGYSYGVFDHFQSNATNASATAVPHPSPSPSSSSSSSSSSTIADDVAAFVNPVREAKAQLAFALSVLKHVFSPVFFKGIFSFLIWWVCVTWFITSSFGLAFHSYVSTNS</sequence>
<comment type="similarity">
    <text evidence="2">Belongs to the TMEM161 family.</text>
</comment>
<evidence type="ECO:0000256" key="3">
    <source>
        <dbReference type="ARBA" id="ARBA00022692"/>
    </source>
</evidence>
<dbReference type="InterPro" id="IPR019395">
    <property type="entry name" value="Transmembrane_161A/B"/>
</dbReference>
<evidence type="ECO:0000313" key="10">
    <source>
        <dbReference type="Proteomes" id="UP000007110"/>
    </source>
</evidence>
<name>A0A7M7MZT0_STRPU</name>
<dbReference type="InParanoid" id="A0A7M7MZT0"/>
<keyword evidence="4 8" id="KW-1133">Transmembrane helix</keyword>
<evidence type="ECO:0000256" key="5">
    <source>
        <dbReference type="ARBA" id="ARBA00023136"/>
    </source>
</evidence>
<dbReference type="Proteomes" id="UP000007110">
    <property type="component" value="Unassembled WGS sequence"/>
</dbReference>
<dbReference type="OMA" id="GKSKKDX"/>
<feature type="transmembrane region" description="Helical" evidence="8">
    <location>
        <begin position="326"/>
        <end position="347"/>
    </location>
</feature>
<reference evidence="10" key="1">
    <citation type="submission" date="2015-02" db="EMBL/GenBank/DDBJ databases">
        <title>Genome sequencing for Strongylocentrotus purpuratus.</title>
        <authorList>
            <person name="Murali S."/>
            <person name="Liu Y."/>
            <person name="Vee V."/>
            <person name="English A."/>
            <person name="Wang M."/>
            <person name="Skinner E."/>
            <person name="Han Y."/>
            <person name="Muzny D.M."/>
            <person name="Worley K.C."/>
            <person name="Gibbs R.A."/>
        </authorList>
    </citation>
    <scope>NUCLEOTIDE SEQUENCE</scope>
</reference>
<keyword evidence="5 8" id="KW-0472">Membrane</keyword>
<dbReference type="RefSeq" id="XP_030828613.1">
    <property type="nucleotide sequence ID" value="XM_030972753.1"/>
</dbReference>